<dbReference type="InParanoid" id="A0A146G8U5"/>
<feature type="transmembrane region" description="Helical" evidence="14">
    <location>
        <begin position="196"/>
        <end position="215"/>
    </location>
</feature>
<feature type="transmembrane region" description="Helical" evidence="14">
    <location>
        <begin position="243"/>
        <end position="260"/>
    </location>
</feature>
<keyword evidence="5 14" id="KW-0812">Transmembrane</keyword>
<evidence type="ECO:0000256" key="14">
    <source>
        <dbReference type="SAM" id="Phobius"/>
    </source>
</evidence>
<feature type="transmembrane region" description="Helical" evidence="14">
    <location>
        <begin position="164"/>
        <end position="189"/>
    </location>
</feature>
<evidence type="ECO:0000256" key="13">
    <source>
        <dbReference type="RuleBase" id="RU362091"/>
    </source>
</evidence>
<evidence type="ECO:0000256" key="10">
    <source>
        <dbReference type="ARBA" id="ARBA00023136"/>
    </source>
</evidence>
<feature type="transmembrane region" description="Helical" evidence="14">
    <location>
        <begin position="487"/>
        <end position="507"/>
    </location>
</feature>
<dbReference type="RefSeq" id="WP_075078826.1">
    <property type="nucleotide sequence ID" value="NZ_BDCO01000002.1"/>
</dbReference>
<feature type="transmembrane region" description="Helical" evidence="14">
    <location>
        <begin position="397"/>
        <end position="418"/>
    </location>
</feature>
<dbReference type="GO" id="GO:0015293">
    <property type="term" value="F:symporter activity"/>
    <property type="evidence" value="ECO:0007669"/>
    <property type="project" value="UniProtKB-KW"/>
</dbReference>
<dbReference type="PROSITE" id="PS50283">
    <property type="entry name" value="NA_SOLUT_SYMP_3"/>
    <property type="match status" value="1"/>
</dbReference>
<evidence type="ECO:0000256" key="9">
    <source>
        <dbReference type="ARBA" id="ARBA00023065"/>
    </source>
</evidence>
<dbReference type="Proteomes" id="UP000076023">
    <property type="component" value="Unassembled WGS sequence"/>
</dbReference>
<feature type="transmembrane region" description="Helical" evidence="14">
    <location>
        <begin position="117"/>
        <end position="144"/>
    </location>
</feature>
<accession>A0A146G8U5</accession>
<evidence type="ECO:0000256" key="5">
    <source>
        <dbReference type="ARBA" id="ARBA00022692"/>
    </source>
</evidence>
<comment type="catalytic activity">
    <reaction evidence="12">
        <text>L-proline(in) + Na(+)(in) = L-proline(out) + Na(+)(out)</text>
        <dbReference type="Rhea" id="RHEA:28967"/>
        <dbReference type="ChEBI" id="CHEBI:29101"/>
        <dbReference type="ChEBI" id="CHEBI:60039"/>
    </reaction>
</comment>
<dbReference type="Pfam" id="PF00474">
    <property type="entry name" value="SSF"/>
    <property type="match status" value="1"/>
</dbReference>
<dbReference type="InterPro" id="IPR038377">
    <property type="entry name" value="Na/Glc_symporter_sf"/>
</dbReference>
<keyword evidence="11" id="KW-0739">Sodium transport</keyword>
<evidence type="ECO:0000256" key="11">
    <source>
        <dbReference type="ARBA" id="ARBA00023201"/>
    </source>
</evidence>
<feature type="transmembrane region" description="Helical" evidence="14">
    <location>
        <begin position="454"/>
        <end position="475"/>
    </location>
</feature>
<protein>
    <submittedName>
        <fullName evidence="15">Solute:Na+ symporter, SSS family</fullName>
    </submittedName>
</protein>
<proteinExistence type="inferred from homology"/>
<dbReference type="GO" id="GO:0005886">
    <property type="term" value="C:plasma membrane"/>
    <property type="evidence" value="ECO:0007669"/>
    <property type="project" value="UniProtKB-SubCell"/>
</dbReference>
<feature type="transmembrane region" description="Helical" evidence="14">
    <location>
        <begin position="424"/>
        <end position="447"/>
    </location>
</feature>
<dbReference type="InterPro" id="IPR050277">
    <property type="entry name" value="Sodium:Solute_Symporter"/>
</dbReference>
<dbReference type="Gene3D" id="1.20.1730.10">
    <property type="entry name" value="Sodium/glucose cotransporter"/>
    <property type="match status" value="1"/>
</dbReference>
<reference evidence="16" key="1">
    <citation type="journal article" date="2017" name="Genome Announc.">
        <title>Draft Genome Sequence of Terrimicrobium sacchariphilum NM-5T, a Facultative Anaerobic Soil Bacterium of the Class Spartobacteria.</title>
        <authorList>
            <person name="Qiu Y.L."/>
            <person name="Tourlousse D.M."/>
            <person name="Matsuura N."/>
            <person name="Ohashi A."/>
            <person name="Sekiguchi Y."/>
        </authorList>
    </citation>
    <scope>NUCLEOTIDE SEQUENCE [LARGE SCALE GENOMIC DNA]</scope>
    <source>
        <strain evidence="16">NM-5</strain>
    </source>
</reference>
<evidence type="ECO:0000256" key="7">
    <source>
        <dbReference type="ARBA" id="ARBA00022989"/>
    </source>
</evidence>
<comment type="similarity">
    <text evidence="2 13">Belongs to the sodium:solute symporter (SSF) (TC 2.A.21) family.</text>
</comment>
<dbReference type="InterPro" id="IPR001734">
    <property type="entry name" value="Na/solute_symporter"/>
</dbReference>
<dbReference type="OrthoDB" id="178434at2"/>
<dbReference type="PANTHER" id="PTHR48086">
    <property type="entry name" value="SODIUM/PROLINE SYMPORTER-RELATED"/>
    <property type="match status" value="1"/>
</dbReference>
<evidence type="ECO:0000256" key="2">
    <source>
        <dbReference type="ARBA" id="ARBA00006434"/>
    </source>
</evidence>
<keyword evidence="16" id="KW-1185">Reference proteome</keyword>
<dbReference type="GO" id="GO:0006814">
    <property type="term" value="P:sodium ion transport"/>
    <property type="evidence" value="ECO:0007669"/>
    <property type="project" value="UniProtKB-KW"/>
</dbReference>
<evidence type="ECO:0000256" key="6">
    <source>
        <dbReference type="ARBA" id="ARBA00022847"/>
    </source>
</evidence>
<keyword evidence="8" id="KW-0915">Sodium</keyword>
<dbReference type="AlphaFoldDB" id="A0A146G8U5"/>
<dbReference type="EMBL" id="BDCO01000002">
    <property type="protein sequence ID" value="GAT33046.1"/>
    <property type="molecule type" value="Genomic_DNA"/>
</dbReference>
<keyword evidence="10 14" id="KW-0472">Membrane</keyword>
<evidence type="ECO:0000256" key="4">
    <source>
        <dbReference type="ARBA" id="ARBA00022475"/>
    </source>
</evidence>
<keyword evidence="7 14" id="KW-1133">Transmembrane helix</keyword>
<keyword evidence="3" id="KW-0813">Transport</keyword>
<name>A0A146G8U5_TERSA</name>
<evidence type="ECO:0000313" key="16">
    <source>
        <dbReference type="Proteomes" id="UP000076023"/>
    </source>
</evidence>
<dbReference type="STRING" id="690879.TSACC_21451"/>
<evidence type="ECO:0000256" key="1">
    <source>
        <dbReference type="ARBA" id="ARBA00004651"/>
    </source>
</evidence>
<feature type="transmembrane region" description="Helical" evidence="14">
    <location>
        <begin position="6"/>
        <end position="23"/>
    </location>
</feature>
<evidence type="ECO:0000256" key="3">
    <source>
        <dbReference type="ARBA" id="ARBA00022448"/>
    </source>
</evidence>
<evidence type="ECO:0000256" key="12">
    <source>
        <dbReference type="ARBA" id="ARBA00033708"/>
    </source>
</evidence>
<comment type="caution">
    <text evidence="15">The sequence shown here is derived from an EMBL/GenBank/DDBJ whole genome shotgun (WGS) entry which is preliminary data.</text>
</comment>
<feature type="transmembrane region" description="Helical" evidence="14">
    <location>
        <begin position="75"/>
        <end position="97"/>
    </location>
</feature>
<evidence type="ECO:0000256" key="8">
    <source>
        <dbReference type="ARBA" id="ARBA00023053"/>
    </source>
</evidence>
<keyword evidence="9" id="KW-0406">Ion transport</keyword>
<dbReference type="PANTHER" id="PTHR48086:SF3">
    <property type="entry name" value="SODIUM_PROLINE SYMPORTER"/>
    <property type="match status" value="1"/>
</dbReference>
<sequence>MHLIDWLLIAIPLLTLLIVTLYTRRYVRGVADFLSGGRMAGRYLLAVAKGEQGVGAVVFVATFEIISHSGFVLTWWGWLSIPVMLIVGISGWVIYRFRETRALTLAQFFEIRYSKRFRVFTGILGFGAGVVNFGIIPVIGSRFLTFFLGLPQTFSFFGFQIETYIPLMAVLLTISLAMTLSGGLITLMITNCLEGMMSQILFLIIIAALLCMFSWKDISQVLENQPKGESLLNPFDSMGLKDFNIWYVLIGLWGGIYRTMAWQNQSAYATAAVTAHESRMGGILSIWKGMGNTAVITLLAVCAMTYLAHPHYAAQAAEVQHEVAQIAQPKIQQQMKIPIAIEHMLPMGIKGILCIVLLMGVFGGDGNHLHSWGSLFIQDVLVPLRKKPFTPRQHIRLLRWSMTGVALFAFLFGCFFKQTEYVMMWWAVTEAIYVGGAGAAIIGGLYWKKGTTAGAWAGLLTGSTLVTSGILARQVWGDSFPFNGTQIAFGGSIIACVVYFTVSLLTCRKNFDMDRMLHRGEYAVESEQKFQTKKKTKVSWGRIIGLDENFSIGDKIIACGLFGWSMIWLAVFVIGTIWNLISPWPLQVWSTFWFIVGIGIPIFFALVTAVWFSWGGVKDIRLFFRRLREERIDARDDGTVVNHHNLAD</sequence>
<organism evidence="15 16">
    <name type="scientific">Terrimicrobium sacchariphilum</name>
    <dbReference type="NCBI Taxonomy" id="690879"/>
    <lineage>
        <taxon>Bacteria</taxon>
        <taxon>Pseudomonadati</taxon>
        <taxon>Verrucomicrobiota</taxon>
        <taxon>Terrimicrobiia</taxon>
        <taxon>Terrimicrobiales</taxon>
        <taxon>Terrimicrobiaceae</taxon>
        <taxon>Terrimicrobium</taxon>
    </lineage>
</organism>
<evidence type="ECO:0000313" key="15">
    <source>
        <dbReference type="EMBL" id="GAT33046.1"/>
    </source>
</evidence>
<keyword evidence="4" id="KW-1003">Cell membrane</keyword>
<gene>
    <name evidence="15" type="ORF">TSACC_21451</name>
</gene>
<keyword evidence="6" id="KW-0769">Symport</keyword>
<feature type="transmembrane region" description="Helical" evidence="14">
    <location>
        <begin position="43"/>
        <end position="63"/>
    </location>
</feature>
<feature type="transmembrane region" description="Helical" evidence="14">
    <location>
        <begin position="593"/>
        <end position="617"/>
    </location>
</feature>
<feature type="transmembrane region" description="Helical" evidence="14">
    <location>
        <begin position="556"/>
        <end position="581"/>
    </location>
</feature>
<feature type="transmembrane region" description="Helical" evidence="14">
    <location>
        <begin position="344"/>
        <end position="363"/>
    </location>
</feature>
<comment type="subcellular location">
    <subcellularLocation>
        <location evidence="1">Cell membrane</location>
        <topology evidence="1">Multi-pass membrane protein</topology>
    </subcellularLocation>
</comment>